<gene>
    <name evidence="4" type="ORF">EDB95_0273</name>
</gene>
<dbReference type="Gene3D" id="3.40.50.1110">
    <property type="entry name" value="SGNH hydrolase"/>
    <property type="match status" value="1"/>
</dbReference>
<sequence length="356" mass="40069">MRIAFLFLFNLLLGQCTAQIIINNKDTHIHYMGRVDIKDSASVIAWPGTSLSIRFTGSEVKALLDDERGDNFFNIVVDGKVIGKLHPDAGKNEYVLVSGLGRGIHTLTLFKRTEWENGKTWFYHFTFDKGAKVLAAPPTGKHKLEFFGDSITSGYAVEDSTGQDRGSSPYKDNYVSYAAITARHFGAEYHCTSKSGIGILVSWFPLVMPEMYDRLDATNPDSKWDFSRYTPDIVVVNLFQNDSWLTKMPANDQFKAKFDTTPPTGDQIILAYARFIRQVRSKYPDAHIICALGSMDATREGAPWPGYITKAVASLQDKNIYTCFFPYKNTPGHPNVREQQDMAERLIGFIHGTFGW</sequence>
<protein>
    <submittedName>
        <fullName evidence="4">GDSL-like lipase/acylhydrolase family protein</fullName>
    </submittedName>
</protein>
<feature type="chain" id="PRO_5020942199" evidence="1">
    <location>
        <begin position="19"/>
        <end position="356"/>
    </location>
</feature>
<dbReference type="InterPro" id="IPR036514">
    <property type="entry name" value="SGNH_hydro_sf"/>
</dbReference>
<dbReference type="GO" id="GO:0052689">
    <property type="term" value="F:carboxylic ester hydrolase activity"/>
    <property type="evidence" value="ECO:0007669"/>
    <property type="project" value="InterPro"/>
</dbReference>
<keyword evidence="5" id="KW-1185">Reference proteome</keyword>
<evidence type="ECO:0000256" key="1">
    <source>
        <dbReference type="SAM" id="SignalP"/>
    </source>
</evidence>
<name>A0A4R8DPB6_9BACT</name>
<dbReference type="Pfam" id="PF13472">
    <property type="entry name" value="Lipase_GDSL_2"/>
    <property type="match status" value="1"/>
</dbReference>
<keyword evidence="4" id="KW-0378">Hydrolase</keyword>
<evidence type="ECO:0000259" key="2">
    <source>
        <dbReference type="Pfam" id="PF13472"/>
    </source>
</evidence>
<dbReference type="CDD" id="cd01831">
    <property type="entry name" value="Endoglucanase_E_like"/>
    <property type="match status" value="1"/>
</dbReference>
<accession>A0A4R8DPB6</accession>
<dbReference type="InterPro" id="IPR037461">
    <property type="entry name" value="CtCE2-like_dom"/>
</dbReference>
<dbReference type="PANTHER" id="PTHR37834:SF2">
    <property type="entry name" value="ESTERASE, SGNH HYDROLASE-TYPE"/>
    <property type="match status" value="1"/>
</dbReference>
<dbReference type="OrthoDB" id="9801375at2"/>
<evidence type="ECO:0000313" key="5">
    <source>
        <dbReference type="Proteomes" id="UP000294498"/>
    </source>
</evidence>
<keyword evidence="1" id="KW-0732">Signal</keyword>
<dbReference type="AlphaFoldDB" id="A0A4R8DPB6"/>
<dbReference type="PANTHER" id="PTHR37834">
    <property type="entry name" value="GDSL-LIKE LIPASE/ACYLHYDROLASE DOMAIN PROTEIN (AFU_ORTHOLOGUE AFUA_2G00620)"/>
    <property type="match status" value="1"/>
</dbReference>
<dbReference type="EMBL" id="SODV01000001">
    <property type="protein sequence ID" value="TDW99264.1"/>
    <property type="molecule type" value="Genomic_DNA"/>
</dbReference>
<dbReference type="SUPFAM" id="SSF52266">
    <property type="entry name" value="SGNH hydrolase"/>
    <property type="match status" value="1"/>
</dbReference>
<comment type="caution">
    <text evidence="4">The sequence shown here is derived from an EMBL/GenBank/DDBJ whole genome shotgun (WGS) entry which is preliminary data.</text>
</comment>
<reference evidence="4 5" key="1">
    <citation type="submission" date="2019-03" db="EMBL/GenBank/DDBJ databases">
        <title>Genomic Encyclopedia of Type Strains, Phase IV (KMG-IV): sequencing the most valuable type-strain genomes for metagenomic binning, comparative biology and taxonomic classification.</title>
        <authorList>
            <person name="Goeker M."/>
        </authorList>
    </citation>
    <scope>NUCLEOTIDE SEQUENCE [LARGE SCALE GENOMIC DNA]</scope>
    <source>
        <strain evidence="4 5">DSM 100059</strain>
    </source>
</reference>
<dbReference type="Proteomes" id="UP000294498">
    <property type="component" value="Unassembled WGS sequence"/>
</dbReference>
<organism evidence="4 5">
    <name type="scientific">Dinghuibacter silviterrae</name>
    <dbReference type="NCBI Taxonomy" id="1539049"/>
    <lineage>
        <taxon>Bacteria</taxon>
        <taxon>Pseudomonadati</taxon>
        <taxon>Bacteroidota</taxon>
        <taxon>Chitinophagia</taxon>
        <taxon>Chitinophagales</taxon>
        <taxon>Chitinophagaceae</taxon>
        <taxon>Dinghuibacter</taxon>
    </lineage>
</organism>
<dbReference type="Pfam" id="PF17996">
    <property type="entry name" value="CE2_N"/>
    <property type="match status" value="1"/>
</dbReference>
<dbReference type="InterPro" id="IPR052762">
    <property type="entry name" value="PCW_deacetylase/CE"/>
</dbReference>
<feature type="domain" description="Carbohydrate esterase 2 N-terminal" evidence="3">
    <location>
        <begin position="31"/>
        <end position="137"/>
    </location>
</feature>
<dbReference type="InterPro" id="IPR013830">
    <property type="entry name" value="SGNH_hydro"/>
</dbReference>
<evidence type="ECO:0000259" key="3">
    <source>
        <dbReference type="Pfam" id="PF17996"/>
    </source>
</evidence>
<feature type="domain" description="SGNH hydrolase-type esterase" evidence="2">
    <location>
        <begin position="146"/>
        <end position="309"/>
    </location>
</feature>
<dbReference type="RefSeq" id="WP_133989810.1">
    <property type="nucleotide sequence ID" value="NZ_SODV01000001.1"/>
</dbReference>
<evidence type="ECO:0000313" key="4">
    <source>
        <dbReference type="EMBL" id="TDW99264.1"/>
    </source>
</evidence>
<proteinExistence type="predicted"/>
<dbReference type="Gene3D" id="2.60.120.260">
    <property type="entry name" value="Galactose-binding domain-like"/>
    <property type="match status" value="1"/>
</dbReference>
<dbReference type="InterPro" id="IPR040794">
    <property type="entry name" value="CE2_N"/>
</dbReference>
<feature type="signal peptide" evidence="1">
    <location>
        <begin position="1"/>
        <end position="18"/>
    </location>
</feature>